<dbReference type="WBParaSite" id="GPUH_0000972801-mRNA-1">
    <property type="protein sequence ID" value="GPUH_0000972801-mRNA-1"/>
    <property type="gene ID" value="GPUH_0000972801"/>
</dbReference>
<keyword evidence="2" id="KW-1185">Reference proteome</keyword>
<dbReference type="AlphaFoldDB" id="A0A183DLX6"/>
<evidence type="ECO:0000313" key="3">
    <source>
        <dbReference type="WBParaSite" id="GPUH_0000972801-mRNA-1"/>
    </source>
</evidence>
<proteinExistence type="predicted"/>
<evidence type="ECO:0000313" key="2">
    <source>
        <dbReference type="Proteomes" id="UP000271098"/>
    </source>
</evidence>
<dbReference type="Proteomes" id="UP000271098">
    <property type="component" value="Unassembled WGS sequence"/>
</dbReference>
<sequence length="157" mass="17840">MVHCIGFSAVSSYWNTYCDISAQTTEADEDDPAVVMPYCMREESDASGRDKIVHLKADINRMSLDGARIDFETARFSFTNQEAAACSIRSEFISQTSRAHLLVLLTCSALECLFNGLTSIYTDISDQMREKLDRPFETYIPIRVRYSQFCSSHIFQC</sequence>
<protein>
    <submittedName>
        <fullName evidence="3">Kinesin motor domain-containing protein</fullName>
    </submittedName>
</protein>
<organism evidence="3">
    <name type="scientific">Gongylonema pulchrum</name>
    <dbReference type="NCBI Taxonomy" id="637853"/>
    <lineage>
        <taxon>Eukaryota</taxon>
        <taxon>Metazoa</taxon>
        <taxon>Ecdysozoa</taxon>
        <taxon>Nematoda</taxon>
        <taxon>Chromadorea</taxon>
        <taxon>Rhabditida</taxon>
        <taxon>Spirurina</taxon>
        <taxon>Spiruromorpha</taxon>
        <taxon>Spiruroidea</taxon>
        <taxon>Gongylonematidae</taxon>
        <taxon>Gongylonema</taxon>
    </lineage>
</organism>
<dbReference type="EMBL" id="UYRT01033249">
    <property type="protein sequence ID" value="VDK76472.1"/>
    <property type="molecule type" value="Genomic_DNA"/>
</dbReference>
<reference evidence="1 2" key="2">
    <citation type="submission" date="2018-11" db="EMBL/GenBank/DDBJ databases">
        <authorList>
            <consortium name="Pathogen Informatics"/>
        </authorList>
    </citation>
    <scope>NUCLEOTIDE SEQUENCE [LARGE SCALE GENOMIC DNA]</scope>
</reference>
<reference evidence="3" key="1">
    <citation type="submission" date="2016-06" db="UniProtKB">
        <authorList>
            <consortium name="WormBaseParasite"/>
        </authorList>
    </citation>
    <scope>IDENTIFICATION</scope>
</reference>
<name>A0A183DLX6_9BILA</name>
<accession>A0A183DLX6</accession>
<evidence type="ECO:0000313" key="1">
    <source>
        <dbReference type="EMBL" id="VDK76472.1"/>
    </source>
</evidence>
<gene>
    <name evidence="1" type="ORF">GPUH_LOCUS9723</name>
</gene>